<comment type="caution">
    <text evidence="3">The sequence shown here is derived from an EMBL/GenBank/DDBJ whole genome shotgun (WGS) entry which is preliminary data.</text>
</comment>
<dbReference type="STRING" id="1679170.AC625_08500"/>
<evidence type="ECO:0000256" key="2">
    <source>
        <dbReference type="SAM" id="Phobius"/>
    </source>
</evidence>
<dbReference type="Proteomes" id="UP000037146">
    <property type="component" value="Unassembled WGS sequence"/>
</dbReference>
<dbReference type="Gene3D" id="1.20.1260.80">
    <property type="match status" value="1"/>
</dbReference>
<evidence type="ECO:0000256" key="1">
    <source>
        <dbReference type="SAM" id="Coils"/>
    </source>
</evidence>
<organism evidence="3 4">
    <name type="scientific">Peribacillus loiseleuriae</name>
    <dbReference type="NCBI Taxonomy" id="1679170"/>
    <lineage>
        <taxon>Bacteria</taxon>
        <taxon>Bacillati</taxon>
        <taxon>Bacillota</taxon>
        <taxon>Bacilli</taxon>
        <taxon>Bacillales</taxon>
        <taxon>Bacillaceae</taxon>
        <taxon>Peribacillus</taxon>
    </lineage>
</organism>
<dbReference type="PATRIC" id="fig|1679170.3.peg.1822"/>
<evidence type="ECO:0000313" key="4">
    <source>
        <dbReference type="Proteomes" id="UP000037146"/>
    </source>
</evidence>
<keyword evidence="1" id="KW-0175">Coiled coil</keyword>
<accession>A0A0K9GSB4</accession>
<gene>
    <name evidence="3" type="ORF">AC625_08500</name>
</gene>
<dbReference type="RefSeq" id="WP_049680913.1">
    <property type="nucleotide sequence ID" value="NZ_LFZW01000001.1"/>
</dbReference>
<evidence type="ECO:0000313" key="3">
    <source>
        <dbReference type="EMBL" id="KMY49579.1"/>
    </source>
</evidence>
<dbReference type="AlphaFoldDB" id="A0A0K9GSB4"/>
<keyword evidence="2" id="KW-0812">Transmembrane</keyword>
<sequence>MEVQIGVLCAIIGAVISFLAFSLNRDKDVKTGASESAVIRTKLDNINSGVESIRIDIKANERRVSELSERVIRVEESSKQAHKRLDNMERESV</sequence>
<keyword evidence="4" id="KW-1185">Reference proteome</keyword>
<dbReference type="OrthoDB" id="2087365at2"/>
<protein>
    <submittedName>
        <fullName evidence="3">Uncharacterized protein</fullName>
    </submittedName>
</protein>
<reference evidence="4" key="1">
    <citation type="submission" date="2015-07" db="EMBL/GenBank/DDBJ databases">
        <title>Genome sequencing project for genomic taxonomy and phylogenomics of Bacillus-like bacteria.</title>
        <authorList>
            <person name="Liu B."/>
            <person name="Wang J."/>
            <person name="Zhu Y."/>
            <person name="Liu G."/>
            <person name="Chen Q."/>
            <person name="Chen Z."/>
            <person name="Lan J."/>
            <person name="Che J."/>
            <person name="Ge C."/>
            <person name="Shi H."/>
            <person name="Pan Z."/>
            <person name="Liu X."/>
        </authorList>
    </citation>
    <scope>NUCLEOTIDE SEQUENCE [LARGE SCALE GENOMIC DNA]</scope>
    <source>
        <strain evidence="4">FJAT-27997</strain>
    </source>
</reference>
<feature type="transmembrane region" description="Helical" evidence="2">
    <location>
        <begin position="5"/>
        <end position="23"/>
    </location>
</feature>
<keyword evidence="2" id="KW-1133">Transmembrane helix</keyword>
<feature type="coiled-coil region" evidence="1">
    <location>
        <begin position="50"/>
        <end position="91"/>
    </location>
</feature>
<dbReference type="EMBL" id="LFZW01000001">
    <property type="protein sequence ID" value="KMY49579.1"/>
    <property type="molecule type" value="Genomic_DNA"/>
</dbReference>
<name>A0A0K9GSB4_9BACI</name>
<proteinExistence type="predicted"/>
<keyword evidence="2" id="KW-0472">Membrane</keyword>